<sequence length="103" mass="11084">MHVPTGSVSGTTTQDNGKYTIPNLRVGGPYSITFSYLGYKEQVVNNIFLTLGKTAEVNGTLTDSGETLDEIIISSSKNKIFNKDRTGSQTSISAVQLKILPTI</sequence>
<dbReference type="SUPFAM" id="SSF49464">
    <property type="entry name" value="Carboxypeptidase regulatory domain-like"/>
    <property type="match status" value="1"/>
</dbReference>
<accession>A0A2S7KVF1</accession>
<dbReference type="Proteomes" id="UP000239522">
    <property type="component" value="Unassembled WGS sequence"/>
</dbReference>
<evidence type="ECO:0000313" key="1">
    <source>
        <dbReference type="EMBL" id="PQB06590.1"/>
    </source>
</evidence>
<evidence type="ECO:0008006" key="3">
    <source>
        <dbReference type="Google" id="ProtNLM"/>
    </source>
</evidence>
<protein>
    <recommendedName>
        <fullName evidence="3">TonB-dependent receptor</fullName>
    </recommendedName>
</protein>
<reference evidence="1 2" key="1">
    <citation type="submission" date="2016-11" db="EMBL/GenBank/DDBJ databases">
        <title>Trade-off between light-utilization and light-protection in marine flavobacteria.</title>
        <authorList>
            <person name="Kumagai Y."/>
        </authorList>
    </citation>
    <scope>NUCLEOTIDE SEQUENCE [LARGE SCALE GENOMIC DNA]</scope>
    <source>
        <strain evidence="1 2">ATCC 700397</strain>
    </source>
</reference>
<dbReference type="EMBL" id="MQUA01000013">
    <property type="protein sequence ID" value="PQB06590.1"/>
    <property type="molecule type" value="Genomic_DNA"/>
</dbReference>
<dbReference type="InterPro" id="IPR008969">
    <property type="entry name" value="CarboxyPept-like_regulatory"/>
</dbReference>
<name>A0A2S7KVF1_9FLAO</name>
<evidence type="ECO:0000313" key="2">
    <source>
        <dbReference type="Proteomes" id="UP000239522"/>
    </source>
</evidence>
<gene>
    <name evidence="1" type="ORF">BST83_05005</name>
</gene>
<proteinExistence type="predicted"/>
<comment type="caution">
    <text evidence="1">The sequence shown here is derived from an EMBL/GenBank/DDBJ whole genome shotgun (WGS) entry which is preliminary data.</text>
</comment>
<keyword evidence="2" id="KW-1185">Reference proteome</keyword>
<organism evidence="1 2">
    <name type="scientific">Polaribacter filamentus</name>
    <dbReference type="NCBI Taxonomy" id="53483"/>
    <lineage>
        <taxon>Bacteria</taxon>
        <taxon>Pseudomonadati</taxon>
        <taxon>Bacteroidota</taxon>
        <taxon>Flavobacteriia</taxon>
        <taxon>Flavobacteriales</taxon>
        <taxon>Flavobacteriaceae</taxon>
    </lineage>
</organism>
<dbReference type="Pfam" id="PF13620">
    <property type="entry name" value="CarboxypepD_reg"/>
    <property type="match status" value="1"/>
</dbReference>
<dbReference type="AlphaFoldDB" id="A0A2S7KVF1"/>
<dbReference type="Gene3D" id="2.60.40.1120">
    <property type="entry name" value="Carboxypeptidase-like, regulatory domain"/>
    <property type="match status" value="1"/>
</dbReference>